<feature type="binding site" evidence="8">
    <location>
        <position position="116"/>
    </location>
    <ligand>
        <name>Mg(2+)</name>
        <dbReference type="ChEBI" id="CHEBI:18420"/>
    </ligand>
</feature>
<feature type="binding site" evidence="8">
    <location>
        <begin position="116"/>
        <end position="119"/>
    </location>
    <ligand>
        <name>ATP</name>
        <dbReference type="ChEBI" id="CHEBI:30616"/>
    </ligand>
</feature>
<comment type="subunit">
    <text evidence="8">Homodimer.</text>
</comment>
<dbReference type="PANTHER" id="PTHR43210">
    <property type="entry name" value="DETHIOBIOTIN SYNTHETASE"/>
    <property type="match status" value="1"/>
</dbReference>
<name>A0A1C4A377_9ENTR</name>
<keyword evidence="1 8" id="KW-0963">Cytoplasm</keyword>
<evidence type="ECO:0000256" key="3">
    <source>
        <dbReference type="ARBA" id="ARBA00022723"/>
    </source>
</evidence>
<keyword evidence="6 8" id="KW-0067">ATP-binding</keyword>
<dbReference type="GO" id="GO:0042803">
    <property type="term" value="F:protein homodimerization activity"/>
    <property type="evidence" value="ECO:0007669"/>
    <property type="project" value="UniProtKB-ARBA"/>
</dbReference>
<dbReference type="GO" id="GO:0005829">
    <property type="term" value="C:cytosol"/>
    <property type="evidence" value="ECO:0007669"/>
    <property type="project" value="TreeGrafter"/>
</dbReference>
<accession>A0A1C4A377</accession>
<feature type="active site" evidence="8">
    <location>
        <position position="38"/>
    </location>
</feature>
<evidence type="ECO:0000313" key="9">
    <source>
        <dbReference type="EMBL" id="SCB89099.1"/>
    </source>
</evidence>
<dbReference type="NCBIfam" id="TIGR00347">
    <property type="entry name" value="bioD"/>
    <property type="match status" value="1"/>
</dbReference>
<dbReference type="Gene3D" id="3.40.50.300">
    <property type="entry name" value="P-loop containing nucleotide triphosphate hydrolases"/>
    <property type="match status" value="1"/>
</dbReference>
<feature type="binding site" evidence="8">
    <location>
        <begin position="176"/>
        <end position="177"/>
    </location>
    <ligand>
        <name>ATP</name>
        <dbReference type="ChEBI" id="CHEBI:30616"/>
    </ligand>
</feature>
<dbReference type="Pfam" id="PF13500">
    <property type="entry name" value="AAA_26"/>
    <property type="match status" value="1"/>
</dbReference>
<protein>
    <recommendedName>
        <fullName evidence="8">ATP-dependent dethiobiotin synthetase BioD</fullName>
        <ecNumber evidence="8">6.3.3.3</ecNumber>
    </recommendedName>
    <alternativeName>
        <fullName evidence="8">DTB synthetase</fullName>
        <shortName evidence="8">DTBS</shortName>
    </alternativeName>
    <alternativeName>
        <fullName evidence="8">Dethiobiotin synthase</fullName>
    </alternativeName>
</protein>
<keyword evidence="4 8" id="KW-0547">Nucleotide-binding</keyword>
<comment type="pathway">
    <text evidence="8">Cofactor biosynthesis; biotin biosynthesis; biotin from 7,8-diaminononanoate: step 1/2.</text>
</comment>
<evidence type="ECO:0000256" key="6">
    <source>
        <dbReference type="ARBA" id="ARBA00022840"/>
    </source>
</evidence>
<dbReference type="CDD" id="cd03109">
    <property type="entry name" value="DTBS"/>
    <property type="match status" value="1"/>
</dbReference>
<dbReference type="GO" id="GO:0000287">
    <property type="term" value="F:magnesium ion binding"/>
    <property type="evidence" value="ECO:0007669"/>
    <property type="project" value="UniProtKB-UniRule"/>
</dbReference>
<reference evidence="10" key="1">
    <citation type="submission" date="2016-08" db="EMBL/GenBank/DDBJ databases">
        <authorList>
            <person name="Varghese N."/>
            <person name="Submissions Spin"/>
        </authorList>
    </citation>
    <scope>NUCLEOTIDE SEQUENCE [LARGE SCALE GENOMIC DNA]</scope>
    <source>
        <strain evidence="10">REICA_142</strain>
    </source>
</reference>
<keyword evidence="10" id="KW-1185">Reference proteome</keyword>
<comment type="caution">
    <text evidence="8">Lacks conserved residue(s) required for the propagation of feature annotation.</text>
</comment>
<dbReference type="GO" id="GO:0005524">
    <property type="term" value="F:ATP binding"/>
    <property type="evidence" value="ECO:0007669"/>
    <property type="project" value="UniProtKB-UniRule"/>
</dbReference>
<dbReference type="PANTHER" id="PTHR43210:SF5">
    <property type="entry name" value="DETHIOBIOTIN SYNTHETASE"/>
    <property type="match status" value="1"/>
</dbReference>
<comment type="cofactor">
    <cofactor evidence="8">
        <name>Mg(2+)</name>
        <dbReference type="ChEBI" id="CHEBI:18420"/>
    </cofactor>
</comment>
<comment type="function">
    <text evidence="8">Catalyzes a mechanistically unusual reaction, the ATP-dependent insertion of CO2 between the N7 and N8 nitrogen atoms of 7,8-diaminopelargonic acid (DAPA, also called 7,8-diammoniononanoate) to form a ureido ring.</text>
</comment>
<dbReference type="OrthoDB" id="9802097at2"/>
<feature type="binding site" evidence="8">
    <location>
        <position position="17"/>
    </location>
    <ligand>
        <name>Mg(2+)</name>
        <dbReference type="ChEBI" id="CHEBI:18420"/>
    </ligand>
</feature>
<feature type="binding site" evidence="8">
    <location>
        <position position="42"/>
    </location>
    <ligand>
        <name>substrate</name>
    </ligand>
</feature>
<dbReference type="SUPFAM" id="SSF52540">
    <property type="entry name" value="P-loop containing nucleoside triphosphate hydrolases"/>
    <property type="match status" value="1"/>
</dbReference>
<evidence type="ECO:0000256" key="8">
    <source>
        <dbReference type="HAMAP-Rule" id="MF_00336"/>
    </source>
</evidence>
<keyword evidence="5 8" id="KW-0093">Biotin biosynthesis</keyword>
<evidence type="ECO:0000256" key="5">
    <source>
        <dbReference type="ARBA" id="ARBA00022756"/>
    </source>
</evidence>
<keyword evidence="7 8" id="KW-0460">Magnesium</keyword>
<feature type="binding site" evidence="8">
    <location>
        <begin position="13"/>
        <end position="18"/>
    </location>
    <ligand>
        <name>ATP</name>
        <dbReference type="ChEBI" id="CHEBI:30616"/>
    </ligand>
</feature>
<dbReference type="UniPathway" id="UPA00078">
    <property type="reaction ID" value="UER00161"/>
</dbReference>
<dbReference type="FunFam" id="3.40.50.300:FF:000292">
    <property type="entry name" value="ATP-dependent dethiobiotin synthetase BioD"/>
    <property type="match status" value="1"/>
</dbReference>
<dbReference type="HAMAP" id="MF_00336">
    <property type="entry name" value="BioD"/>
    <property type="match status" value="1"/>
</dbReference>
<dbReference type="GO" id="GO:0004141">
    <property type="term" value="F:dethiobiotin synthase activity"/>
    <property type="evidence" value="ECO:0007669"/>
    <property type="project" value="UniProtKB-UniRule"/>
</dbReference>
<evidence type="ECO:0000256" key="4">
    <source>
        <dbReference type="ARBA" id="ARBA00022741"/>
    </source>
</evidence>
<sequence length="240" mass="25925">MIERYFVTGTDTEVGKTIASCALLQAANLRGLRSAGYKPVASGSEMTAQGLRNSDALALQQHSSLPLDYKTVNPYTFAEPTSPHIVSASLGEPIDAAVMSAGLRTLETQAEWLLVEGAGGWFTPLSETFTYADWVIQEQLPVILVVGVKLGCINHAMLTAQAVRQAGLRLVGWIANDVVAPGARHREYMATLRRVMQAPLIGEIPWFAHAPEKEKTGHFLDLSVLTPVSSSVTTFDHPVV</sequence>
<proteinExistence type="inferred from homology"/>
<evidence type="ECO:0000256" key="2">
    <source>
        <dbReference type="ARBA" id="ARBA00022598"/>
    </source>
</evidence>
<dbReference type="RefSeq" id="WP_090133409.1">
    <property type="nucleotide sequence ID" value="NZ_FMBC01000003.1"/>
</dbReference>
<comment type="catalytic activity">
    <reaction evidence="8">
        <text>(7R,8S)-7,8-diammoniononanoate + CO2 + ATP = (4R,5S)-dethiobiotin + ADP + phosphate + 3 H(+)</text>
        <dbReference type="Rhea" id="RHEA:15805"/>
        <dbReference type="ChEBI" id="CHEBI:15378"/>
        <dbReference type="ChEBI" id="CHEBI:16526"/>
        <dbReference type="ChEBI" id="CHEBI:30616"/>
        <dbReference type="ChEBI" id="CHEBI:43474"/>
        <dbReference type="ChEBI" id="CHEBI:149469"/>
        <dbReference type="ChEBI" id="CHEBI:149473"/>
        <dbReference type="ChEBI" id="CHEBI:456216"/>
        <dbReference type="EC" id="6.3.3.3"/>
    </reaction>
</comment>
<comment type="subcellular location">
    <subcellularLocation>
        <location evidence="8">Cytoplasm</location>
    </subcellularLocation>
</comment>
<evidence type="ECO:0000313" key="10">
    <source>
        <dbReference type="Proteomes" id="UP000198515"/>
    </source>
</evidence>
<dbReference type="PIRSF" id="PIRSF006755">
    <property type="entry name" value="DTB_synth"/>
    <property type="match status" value="1"/>
</dbReference>
<keyword evidence="3 8" id="KW-0479">Metal-binding</keyword>
<dbReference type="GO" id="GO:0009102">
    <property type="term" value="P:biotin biosynthetic process"/>
    <property type="evidence" value="ECO:0007669"/>
    <property type="project" value="UniProtKB-UniRule"/>
</dbReference>
<gene>
    <name evidence="8" type="primary">bioD</name>
    <name evidence="9" type="ORF">GA0061070_1003120</name>
</gene>
<keyword evidence="2 8" id="KW-0436">Ligase</keyword>
<dbReference type="EMBL" id="FMBC01000003">
    <property type="protein sequence ID" value="SCB89099.1"/>
    <property type="molecule type" value="Genomic_DNA"/>
</dbReference>
<comment type="similarity">
    <text evidence="8">Belongs to the dethiobiotin synthetase family.</text>
</comment>
<feature type="binding site" evidence="8">
    <location>
        <position position="55"/>
    </location>
    <ligand>
        <name>Mg(2+)</name>
        <dbReference type="ChEBI" id="CHEBI:18420"/>
    </ligand>
</feature>
<dbReference type="Proteomes" id="UP000198515">
    <property type="component" value="Unassembled WGS sequence"/>
</dbReference>
<dbReference type="InterPro" id="IPR004472">
    <property type="entry name" value="DTB_synth_BioD"/>
</dbReference>
<dbReference type="AlphaFoldDB" id="A0A1C4A377"/>
<dbReference type="InterPro" id="IPR027417">
    <property type="entry name" value="P-loop_NTPase"/>
</dbReference>
<organism evidence="9 10">
    <name type="scientific">Kosakonia oryziphila</name>
    <dbReference type="NCBI Taxonomy" id="1005667"/>
    <lineage>
        <taxon>Bacteria</taxon>
        <taxon>Pseudomonadati</taxon>
        <taxon>Pseudomonadota</taxon>
        <taxon>Gammaproteobacteria</taxon>
        <taxon>Enterobacterales</taxon>
        <taxon>Enterobacteriaceae</taxon>
        <taxon>Kosakonia</taxon>
    </lineage>
</organism>
<evidence type="ECO:0000256" key="7">
    <source>
        <dbReference type="ARBA" id="ARBA00022842"/>
    </source>
</evidence>
<dbReference type="EC" id="6.3.3.3" evidence="8"/>
<evidence type="ECO:0000256" key="1">
    <source>
        <dbReference type="ARBA" id="ARBA00022490"/>
    </source>
</evidence>
<feature type="binding site" evidence="8">
    <location>
        <position position="55"/>
    </location>
    <ligand>
        <name>ATP</name>
        <dbReference type="ChEBI" id="CHEBI:30616"/>
    </ligand>
</feature>